<dbReference type="OrthoDB" id="2186662at2759"/>
<organism evidence="1 2">
    <name type="scientific">Daphnia galeata</name>
    <dbReference type="NCBI Taxonomy" id="27404"/>
    <lineage>
        <taxon>Eukaryota</taxon>
        <taxon>Metazoa</taxon>
        <taxon>Ecdysozoa</taxon>
        <taxon>Arthropoda</taxon>
        <taxon>Crustacea</taxon>
        <taxon>Branchiopoda</taxon>
        <taxon>Diplostraca</taxon>
        <taxon>Cladocera</taxon>
        <taxon>Anomopoda</taxon>
        <taxon>Daphniidae</taxon>
        <taxon>Daphnia</taxon>
    </lineage>
</organism>
<dbReference type="EMBL" id="CAKKLH010000222">
    <property type="protein sequence ID" value="CAH0106129.1"/>
    <property type="molecule type" value="Genomic_DNA"/>
</dbReference>
<evidence type="ECO:0000313" key="1">
    <source>
        <dbReference type="EMBL" id="CAH0106129.1"/>
    </source>
</evidence>
<name>A0A8J2W5H9_9CRUS</name>
<comment type="caution">
    <text evidence="1">The sequence shown here is derived from an EMBL/GenBank/DDBJ whole genome shotgun (WGS) entry which is preliminary data.</text>
</comment>
<keyword evidence="2" id="KW-1185">Reference proteome</keyword>
<dbReference type="AlphaFoldDB" id="A0A8J2W5H9"/>
<proteinExistence type="predicted"/>
<evidence type="ECO:0000313" key="2">
    <source>
        <dbReference type="Proteomes" id="UP000789390"/>
    </source>
</evidence>
<reference evidence="1" key="1">
    <citation type="submission" date="2021-11" db="EMBL/GenBank/DDBJ databases">
        <authorList>
            <person name="Schell T."/>
        </authorList>
    </citation>
    <scope>NUCLEOTIDE SEQUENCE</scope>
    <source>
        <strain evidence="1">M5</strain>
    </source>
</reference>
<dbReference type="Proteomes" id="UP000789390">
    <property type="component" value="Unassembled WGS sequence"/>
</dbReference>
<protein>
    <submittedName>
        <fullName evidence="1">Uncharacterized protein</fullName>
    </submittedName>
</protein>
<gene>
    <name evidence="1" type="ORF">DGAL_LOCUS9279</name>
</gene>
<accession>A0A8J2W5H9</accession>
<sequence>MRLFHYMVISKVCQNFAGLEVVATEASVSLFRFADLIPANRAIYEAGKNAKTVGWVNLAFVLLNRFLDIGDMIEENGDSADATLLDNTDFKQTDVPNDKLCIPVRPCVNGQLPLDERGVYEACLINWKKSSDPPATPCVLTGYPVFNSRLNSRHKGKKQIEKIGTVFS</sequence>